<dbReference type="GO" id="GO:0016747">
    <property type="term" value="F:acyltransferase activity, transferring groups other than amino-acyl groups"/>
    <property type="evidence" value="ECO:0007669"/>
    <property type="project" value="TreeGrafter"/>
</dbReference>
<dbReference type="InterPro" id="IPR029058">
    <property type="entry name" value="AB_hydrolase_fold"/>
</dbReference>
<feature type="signal peptide" evidence="1">
    <location>
        <begin position="1"/>
        <end position="21"/>
    </location>
</feature>
<evidence type="ECO:0000313" key="3">
    <source>
        <dbReference type="Proteomes" id="UP000245647"/>
    </source>
</evidence>
<accession>A0A2U2PIK9</accession>
<sequence length="278" mass="31708">MNKKISIFLVHFIVLSFKLDAATVDTVSVYSESMHKSIKDVVIRPAGYNSSQKYPVLYLLHGYSGNYSDWIKKDSELPRLADEYGMLIVCPDGDFASWYFDSPEEKGSRYETYIAKELVTYIDKHYPTVNNRAGRAITGLSMGGHGALYLAFRHQDVFGAAGSMSGGVDLRPFPDSFGLDKVLGEYSRYPERWEQNSIVNMLHMIKSNSLALTFDCGADDFFCLYNNQLHEKLLERKIPHDYTSRPGGHSWEYWCNSIKYQAMFFSTFFNSTNKMKAG</sequence>
<keyword evidence="1" id="KW-0732">Signal</keyword>
<evidence type="ECO:0000313" key="2">
    <source>
        <dbReference type="EMBL" id="PWG81238.1"/>
    </source>
</evidence>
<dbReference type="PANTHER" id="PTHR48098">
    <property type="entry name" value="ENTEROCHELIN ESTERASE-RELATED"/>
    <property type="match status" value="1"/>
</dbReference>
<feature type="chain" id="PRO_5015489779" evidence="1">
    <location>
        <begin position="22"/>
        <end position="278"/>
    </location>
</feature>
<dbReference type="AlphaFoldDB" id="A0A2U2PIK9"/>
<dbReference type="PANTHER" id="PTHR48098:SF1">
    <property type="entry name" value="DIACYLGLYCEROL ACYLTRANSFERASE_MYCOLYLTRANSFERASE AG85A"/>
    <property type="match status" value="1"/>
</dbReference>
<organism evidence="2 3">
    <name type="scientific">Pararcticibacter amylolyticus</name>
    <dbReference type="NCBI Taxonomy" id="2173175"/>
    <lineage>
        <taxon>Bacteria</taxon>
        <taxon>Pseudomonadati</taxon>
        <taxon>Bacteroidota</taxon>
        <taxon>Sphingobacteriia</taxon>
        <taxon>Sphingobacteriales</taxon>
        <taxon>Sphingobacteriaceae</taxon>
        <taxon>Pararcticibacter</taxon>
    </lineage>
</organism>
<dbReference type="InterPro" id="IPR050583">
    <property type="entry name" value="Mycobacterial_A85_antigen"/>
</dbReference>
<proteinExistence type="predicted"/>
<reference evidence="2 3" key="1">
    <citation type="submission" date="2018-04" db="EMBL/GenBank/DDBJ databases">
        <title>Pedobacter chongqingensis sp. nov., isolated from a rottenly hemp rope.</title>
        <authorList>
            <person name="Cai Y."/>
        </authorList>
    </citation>
    <scope>NUCLEOTIDE SEQUENCE [LARGE SCALE GENOMIC DNA]</scope>
    <source>
        <strain evidence="2 3">FJ4-8</strain>
    </source>
</reference>
<evidence type="ECO:0000256" key="1">
    <source>
        <dbReference type="SAM" id="SignalP"/>
    </source>
</evidence>
<gene>
    <name evidence="2" type="ORF">DDR33_07620</name>
</gene>
<protein>
    <submittedName>
        <fullName evidence="2">XynC protein</fullName>
    </submittedName>
</protein>
<dbReference type="Pfam" id="PF00756">
    <property type="entry name" value="Esterase"/>
    <property type="match status" value="1"/>
</dbReference>
<comment type="caution">
    <text evidence="2">The sequence shown here is derived from an EMBL/GenBank/DDBJ whole genome shotgun (WGS) entry which is preliminary data.</text>
</comment>
<name>A0A2U2PIK9_9SPHI</name>
<dbReference type="OrthoDB" id="9803578at2"/>
<dbReference type="InterPro" id="IPR000801">
    <property type="entry name" value="Esterase-like"/>
</dbReference>
<dbReference type="SUPFAM" id="SSF53474">
    <property type="entry name" value="alpha/beta-Hydrolases"/>
    <property type="match status" value="1"/>
</dbReference>
<dbReference type="EMBL" id="QEAS01000005">
    <property type="protein sequence ID" value="PWG81238.1"/>
    <property type="molecule type" value="Genomic_DNA"/>
</dbReference>
<dbReference type="Proteomes" id="UP000245647">
    <property type="component" value="Unassembled WGS sequence"/>
</dbReference>
<keyword evidence="3" id="KW-1185">Reference proteome</keyword>
<dbReference type="RefSeq" id="WP_109415180.1">
    <property type="nucleotide sequence ID" value="NZ_QEAS01000005.1"/>
</dbReference>
<dbReference type="Gene3D" id="3.40.50.1820">
    <property type="entry name" value="alpha/beta hydrolase"/>
    <property type="match status" value="1"/>
</dbReference>